<comment type="caution">
    <text evidence="1">The sequence shown here is derived from an EMBL/GenBank/DDBJ whole genome shotgun (WGS) entry which is preliminary data.</text>
</comment>
<name>A0ABV2SI04_9GAMM</name>
<gene>
    <name evidence="1" type="ORF">V5J35_002572</name>
</gene>
<accession>A0ABV2SI04</accession>
<keyword evidence="2" id="KW-1185">Reference proteome</keyword>
<dbReference type="SUPFAM" id="SSF103378">
    <property type="entry name" value="2-methylcitrate dehydratase PrpD"/>
    <property type="match status" value="1"/>
</dbReference>
<proteinExistence type="predicted"/>
<sequence>MADIAMRGEMGIPGVLSAPQWGFYDVFFSRSFSSKGKELKLNQYKS</sequence>
<evidence type="ECO:0000313" key="2">
    <source>
        <dbReference type="Proteomes" id="UP001549366"/>
    </source>
</evidence>
<dbReference type="InterPro" id="IPR042183">
    <property type="entry name" value="MmgE/PrpD_sf_1"/>
</dbReference>
<reference evidence="1 2" key="1">
    <citation type="submission" date="2024-06" db="EMBL/GenBank/DDBJ databases">
        <title>Genomic Encyclopedia of Type Strains, Phase V (KMG-V): Genome sequencing to study the core and pangenomes of soil and plant-associated prokaryotes.</title>
        <authorList>
            <person name="Whitman W."/>
        </authorList>
    </citation>
    <scope>NUCLEOTIDE SEQUENCE [LARGE SCALE GENOMIC DNA]</scope>
    <source>
        <strain evidence="1 2">NE40</strain>
    </source>
</reference>
<protein>
    <submittedName>
        <fullName evidence="1">2-methylcitrate dehydratase PrpD</fullName>
    </submittedName>
</protein>
<dbReference type="EMBL" id="JBEWTB010000002">
    <property type="protein sequence ID" value="MET4757380.1"/>
    <property type="molecule type" value="Genomic_DNA"/>
</dbReference>
<evidence type="ECO:0000313" key="1">
    <source>
        <dbReference type="EMBL" id="MET4757380.1"/>
    </source>
</evidence>
<dbReference type="Proteomes" id="UP001549366">
    <property type="component" value="Unassembled WGS sequence"/>
</dbReference>
<dbReference type="Gene3D" id="1.10.4100.10">
    <property type="entry name" value="2-methylcitrate dehydratase PrpD"/>
    <property type="match status" value="1"/>
</dbReference>
<dbReference type="InterPro" id="IPR036148">
    <property type="entry name" value="MmgE/PrpD_sf"/>
</dbReference>
<organism evidence="1 2">
    <name type="scientific">Endozoicomonas lisbonensis</name>
    <dbReference type="NCBI Taxonomy" id="3120522"/>
    <lineage>
        <taxon>Bacteria</taxon>
        <taxon>Pseudomonadati</taxon>
        <taxon>Pseudomonadota</taxon>
        <taxon>Gammaproteobacteria</taxon>
        <taxon>Oceanospirillales</taxon>
        <taxon>Endozoicomonadaceae</taxon>
        <taxon>Endozoicomonas</taxon>
    </lineage>
</organism>